<name>A0A972SIK9_9BURK</name>
<accession>A0A972SIK9</accession>
<evidence type="ECO:0000313" key="4">
    <source>
        <dbReference type="Proteomes" id="UP000655523"/>
    </source>
</evidence>
<proteinExistence type="predicted"/>
<dbReference type="RefSeq" id="WP_172166135.1">
    <property type="nucleotide sequence ID" value="NZ_WOEZ01000085.1"/>
</dbReference>
<evidence type="ECO:0000313" key="3">
    <source>
        <dbReference type="EMBL" id="NPT56097.1"/>
    </source>
</evidence>
<evidence type="ECO:0000259" key="2">
    <source>
        <dbReference type="Pfam" id="PF01814"/>
    </source>
</evidence>
<dbReference type="InterPro" id="IPR012312">
    <property type="entry name" value="Hemerythrin-like"/>
</dbReference>
<dbReference type="EMBL" id="WOEZ01000085">
    <property type="protein sequence ID" value="NPT56097.1"/>
    <property type="molecule type" value="Genomic_DNA"/>
</dbReference>
<reference evidence="3 4" key="1">
    <citation type="submission" date="2019-11" db="EMBL/GenBank/DDBJ databases">
        <title>Metabolism of dissolved organic matter in forest soils.</title>
        <authorList>
            <person name="Cyle K.T."/>
            <person name="Wilhelm R.C."/>
            <person name="Martinez C.E."/>
        </authorList>
    </citation>
    <scope>NUCLEOTIDE SEQUENCE [LARGE SCALE GENOMIC DNA]</scope>
    <source>
        <strain evidence="3 4">5N</strain>
    </source>
</reference>
<protein>
    <submittedName>
        <fullName evidence="3">Hemerythrin domain-containing protein</fullName>
    </submittedName>
</protein>
<dbReference type="PANTHER" id="PTHR39966">
    <property type="entry name" value="BLL2471 PROTEIN-RELATED"/>
    <property type="match status" value="1"/>
</dbReference>
<keyword evidence="1" id="KW-0175">Coiled coil</keyword>
<gene>
    <name evidence="3" type="ORF">GNZ13_16230</name>
</gene>
<keyword evidence="4" id="KW-1185">Reference proteome</keyword>
<dbReference type="GO" id="GO:0005886">
    <property type="term" value="C:plasma membrane"/>
    <property type="evidence" value="ECO:0007669"/>
    <property type="project" value="TreeGrafter"/>
</dbReference>
<dbReference type="PANTHER" id="PTHR39966:SF1">
    <property type="entry name" value="HEMERYTHRIN-LIKE DOMAIN-CONTAINING PROTEIN"/>
    <property type="match status" value="1"/>
</dbReference>
<dbReference type="Gene3D" id="1.20.120.520">
    <property type="entry name" value="nmb1532 protein domain like"/>
    <property type="match status" value="1"/>
</dbReference>
<dbReference type="Proteomes" id="UP000655523">
    <property type="component" value="Unassembled WGS sequence"/>
</dbReference>
<organism evidence="3 4">
    <name type="scientific">Paraburkholderia elongata</name>
    <dbReference type="NCBI Taxonomy" id="2675747"/>
    <lineage>
        <taxon>Bacteria</taxon>
        <taxon>Pseudomonadati</taxon>
        <taxon>Pseudomonadota</taxon>
        <taxon>Betaproteobacteria</taxon>
        <taxon>Burkholderiales</taxon>
        <taxon>Burkholderiaceae</taxon>
        <taxon>Paraburkholderia</taxon>
    </lineage>
</organism>
<feature type="domain" description="Hemerythrin-like" evidence="2">
    <location>
        <begin position="40"/>
        <end position="147"/>
    </location>
</feature>
<evidence type="ECO:0000256" key="1">
    <source>
        <dbReference type="SAM" id="Coils"/>
    </source>
</evidence>
<feature type="coiled-coil region" evidence="1">
    <location>
        <begin position="72"/>
        <end position="141"/>
    </location>
</feature>
<comment type="caution">
    <text evidence="3">The sequence shown here is derived from an EMBL/GenBank/DDBJ whole genome shotgun (WGS) entry which is preliminary data.</text>
</comment>
<dbReference type="Pfam" id="PF01814">
    <property type="entry name" value="Hemerythrin"/>
    <property type="match status" value="1"/>
</dbReference>
<dbReference type="CDD" id="cd12108">
    <property type="entry name" value="Hr-like"/>
    <property type="match status" value="1"/>
</dbReference>
<sequence>MQTPVARKAVRVIIREHQQLSMVVTGMQRSVKLLGVLAGAGVPRPTMFRSMLFYISEYPEQLHHPKEERYLFARLRHRANDLDKTIDELEEQHAQGKARMRNIEHALTRYELVGESALPVLREMVEEYAAFSANHRRLEEEVILPAARQWLTEEEWDELDEAFGTNRDPFAGVMVEADLGRLFAMIVKAIREP</sequence>
<dbReference type="AlphaFoldDB" id="A0A972SIK9"/>